<dbReference type="Gene3D" id="3.40.50.2300">
    <property type="match status" value="1"/>
</dbReference>
<dbReference type="CDD" id="cd17535">
    <property type="entry name" value="REC_NarL-like"/>
    <property type="match status" value="1"/>
</dbReference>
<dbReference type="InterPro" id="IPR039420">
    <property type="entry name" value="WalR-like"/>
</dbReference>
<evidence type="ECO:0000256" key="2">
    <source>
        <dbReference type="ARBA" id="ARBA00023015"/>
    </source>
</evidence>
<dbReference type="SUPFAM" id="SSF52172">
    <property type="entry name" value="CheY-like"/>
    <property type="match status" value="1"/>
</dbReference>
<feature type="domain" description="HTH luxR-type" evidence="6">
    <location>
        <begin position="151"/>
        <end position="216"/>
    </location>
</feature>
<protein>
    <submittedName>
        <fullName evidence="8">Response regulator transcription factor</fullName>
    </submittedName>
</protein>
<dbReference type="SUPFAM" id="SSF46894">
    <property type="entry name" value="C-terminal effector domain of the bipartite response regulators"/>
    <property type="match status" value="1"/>
</dbReference>
<dbReference type="GO" id="GO:0000160">
    <property type="term" value="P:phosphorelay signal transduction system"/>
    <property type="evidence" value="ECO:0007669"/>
    <property type="project" value="InterPro"/>
</dbReference>
<dbReference type="Pfam" id="PF00072">
    <property type="entry name" value="Response_reg"/>
    <property type="match status" value="1"/>
</dbReference>
<dbReference type="InterPro" id="IPR011006">
    <property type="entry name" value="CheY-like_superfamily"/>
</dbReference>
<evidence type="ECO:0000256" key="1">
    <source>
        <dbReference type="ARBA" id="ARBA00022553"/>
    </source>
</evidence>
<organism evidence="8 9">
    <name type="scientific">Cryobacterium lactosi</name>
    <dbReference type="NCBI Taxonomy" id="1259202"/>
    <lineage>
        <taxon>Bacteria</taxon>
        <taxon>Bacillati</taxon>
        <taxon>Actinomycetota</taxon>
        <taxon>Actinomycetes</taxon>
        <taxon>Micrococcales</taxon>
        <taxon>Microbacteriaceae</taxon>
        <taxon>Cryobacterium</taxon>
    </lineage>
</organism>
<sequence>MTIRVLIVDDQPMYRAGLTAILGAETDITVVGEANDGEEALSRNRVLHPDVVLMDVRMPNMNGIEATRVLTSPTGAANVPRVIMLTTFDIDEYVYAALEAGASGFLLKDADARELVSAVHVVAQGDSLLSPRVTRRLIENFIANKPRGLTSVSVFNDLTDREREVFLLIATGKSNAEIGKSLFMAEQTAKSHSSRIMTKLHLRDRIHAVMLAYDTGLVTPGSSSK</sequence>
<gene>
    <name evidence="8" type="ORF">E3T61_07335</name>
</gene>
<evidence type="ECO:0000259" key="6">
    <source>
        <dbReference type="PROSITE" id="PS50043"/>
    </source>
</evidence>
<keyword evidence="9" id="KW-1185">Reference proteome</keyword>
<dbReference type="InterPro" id="IPR016032">
    <property type="entry name" value="Sig_transdc_resp-reg_C-effctor"/>
</dbReference>
<dbReference type="CDD" id="cd06170">
    <property type="entry name" value="LuxR_C_like"/>
    <property type="match status" value="1"/>
</dbReference>
<dbReference type="OrthoDB" id="9808843at2"/>
<dbReference type="SMART" id="SM00421">
    <property type="entry name" value="HTH_LUXR"/>
    <property type="match status" value="1"/>
</dbReference>
<feature type="domain" description="Response regulatory" evidence="7">
    <location>
        <begin position="4"/>
        <end position="123"/>
    </location>
</feature>
<proteinExistence type="predicted"/>
<dbReference type="Proteomes" id="UP000298468">
    <property type="component" value="Unassembled WGS sequence"/>
</dbReference>
<evidence type="ECO:0000313" key="9">
    <source>
        <dbReference type="Proteomes" id="UP000298468"/>
    </source>
</evidence>
<dbReference type="RefSeq" id="WP_134640223.1">
    <property type="nucleotide sequence ID" value="NZ_SOHM01000012.1"/>
</dbReference>
<evidence type="ECO:0000313" key="8">
    <source>
        <dbReference type="EMBL" id="TFD92111.1"/>
    </source>
</evidence>
<comment type="caution">
    <text evidence="8">The sequence shown here is derived from an EMBL/GenBank/DDBJ whole genome shotgun (WGS) entry which is preliminary data.</text>
</comment>
<keyword evidence="4" id="KW-0804">Transcription</keyword>
<dbReference type="EMBL" id="SOHM01000012">
    <property type="protein sequence ID" value="TFD92111.1"/>
    <property type="molecule type" value="Genomic_DNA"/>
</dbReference>
<reference evidence="8 9" key="1">
    <citation type="submission" date="2019-03" db="EMBL/GenBank/DDBJ databases">
        <title>Genomics of glacier-inhabiting Cryobacterium strains.</title>
        <authorList>
            <person name="Liu Q."/>
            <person name="Xin Y.-H."/>
        </authorList>
    </citation>
    <scope>NUCLEOTIDE SEQUENCE [LARGE SCALE GENOMIC DNA]</scope>
    <source>
        <strain evidence="8 9">Sr59</strain>
    </source>
</reference>
<dbReference type="PROSITE" id="PS50110">
    <property type="entry name" value="RESPONSE_REGULATORY"/>
    <property type="match status" value="1"/>
</dbReference>
<dbReference type="PROSITE" id="PS50043">
    <property type="entry name" value="HTH_LUXR_2"/>
    <property type="match status" value="1"/>
</dbReference>
<dbReference type="PANTHER" id="PTHR43214">
    <property type="entry name" value="TWO-COMPONENT RESPONSE REGULATOR"/>
    <property type="match status" value="1"/>
</dbReference>
<dbReference type="GO" id="GO:0006355">
    <property type="term" value="P:regulation of DNA-templated transcription"/>
    <property type="evidence" value="ECO:0007669"/>
    <property type="project" value="InterPro"/>
</dbReference>
<evidence type="ECO:0000256" key="4">
    <source>
        <dbReference type="ARBA" id="ARBA00023163"/>
    </source>
</evidence>
<keyword evidence="1 5" id="KW-0597">Phosphoprotein</keyword>
<dbReference type="PRINTS" id="PR00038">
    <property type="entry name" value="HTHLUXR"/>
</dbReference>
<dbReference type="InterPro" id="IPR001789">
    <property type="entry name" value="Sig_transdc_resp-reg_receiver"/>
</dbReference>
<dbReference type="InterPro" id="IPR058245">
    <property type="entry name" value="NreC/VraR/RcsB-like_REC"/>
</dbReference>
<dbReference type="InterPro" id="IPR000792">
    <property type="entry name" value="Tscrpt_reg_LuxR_C"/>
</dbReference>
<dbReference type="GO" id="GO:0003677">
    <property type="term" value="F:DNA binding"/>
    <property type="evidence" value="ECO:0007669"/>
    <property type="project" value="UniProtKB-KW"/>
</dbReference>
<accession>A0A4R9BXR5</accession>
<evidence type="ECO:0000259" key="7">
    <source>
        <dbReference type="PROSITE" id="PS50110"/>
    </source>
</evidence>
<dbReference type="AlphaFoldDB" id="A0A4R9BXR5"/>
<keyword evidence="2" id="KW-0805">Transcription regulation</keyword>
<name>A0A4R9BXR5_9MICO</name>
<evidence type="ECO:0000256" key="3">
    <source>
        <dbReference type="ARBA" id="ARBA00023125"/>
    </source>
</evidence>
<dbReference type="Pfam" id="PF00196">
    <property type="entry name" value="GerE"/>
    <property type="match status" value="1"/>
</dbReference>
<keyword evidence="3" id="KW-0238">DNA-binding</keyword>
<dbReference type="SMART" id="SM00448">
    <property type="entry name" value="REC"/>
    <property type="match status" value="1"/>
</dbReference>
<feature type="modified residue" description="4-aspartylphosphate" evidence="5">
    <location>
        <position position="55"/>
    </location>
</feature>
<dbReference type="PANTHER" id="PTHR43214:SF24">
    <property type="entry name" value="TRANSCRIPTIONAL REGULATORY PROTEIN NARL-RELATED"/>
    <property type="match status" value="1"/>
</dbReference>
<evidence type="ECO:0000256" key="5">
    <source>
        <dbReference type="PROSITE-ProRule" id="PRU00169"/>
    </source>
</evidence>